<dbReference type="Gene3D" id="3.40.50.2020">
    <property type="match status" value="1"/>
</dbReference>
<dbReference type="InterPro" id="IPR051910">
    <property type="entry name" value="ComF/GntX_DNA_util-trans"/>
</dbReference>
<dbReference type="CDD" id="cd06223">
    <property type="entry name" value="PRTases_typeI"/>
    <property type="match status" value="1"/>
</dbReference>
<dbReference type="RefSeq" id="WP_162333456.1">
    <property type="nucleotide sequence ID" value="NZ_CP048113.1"/>
</dbReference>
<dbReference type="SUPFAM" id="SSF53271">
    <property type="entry name" value="PRTase-like"/>
    <property type="match status" value="1"/>
</dbReference>
<gene>
    <name evidence="3" type="ORF">GWR21_19950</name>
</gene>
<comment type="similarity">
    <text evidence="1">Belongs to the ComF/GntX family.</text>
</comment>
<accession>A0A6B9ZHA1</accession>
<dbReference type="PANTHER" id="PTHR47505">
    <property type="entry name" value="DNA UTILIZATION PROTEIN YHGH"/>
    <property type="match status" value="1"/>
</dbReference>
<protein>
    <submittedName>
        <fullName evidence="3">ComF family protein</fullName>
    </submittedName>
</protein>
<evidence type="ECO:0000256" key="1">
    <source>
        <dbReference type="ARBA" id="ARBA00008007"/>
    </source>
</evidence>
<name>A0A6B9ZHA1_9BACT</name>
<reference evidence="3 4" key="1">
    <citation type="submission" date="2020-01" db="EMBL/GenBank/DDBJ databases">
        <title>Complete genome sequence of Chitinophaga sp. H33E-04 isolated from quinoa roots.</title>
        <authorList>
            <person name="Weon H.-Y."/>
            <person name="Lee S.A."/>
        </authorList>
    </citation>
    <scope>NUCLEOTIDE SEQUENCE [LARGE SCALE GENOMIC DNA]</scope>
    <source>
        <strain evidence="3 4">H33E-04</strain>
    </source>
</reference>
<dbReference type="KEGG" id="chih:GWR21_19950"/>
<dbReference type="AlphaFoldDB" id="A0A6B9ZHA1"/>
<dbReference type="InterPro" id="IPR029057">
    <property type="entry name" value="PRTase-like"/>
</dbReference>
<dbReference type="EMBL" id="CP048113">
    <property type="protein sequence ID" value="QHS61792.1"/>
    <property type="molecule type" value="Genomic_DNA"/>
</dbReference>
<evidence type="ECO:0000313" key="4">
    <source>
        <dbReference type="Proteomes" id="UP000476411"/>
    </source>
</evidence>
<evidence type="ECO:0000313" key="3">
    <source>
        <dbReference type="EMBL" id="QHS61792.1"/>
    </source>
</evidence>
<dbReference type="Proteomes" id="UP000476411">
    <property type="component" value="Chromosome"/>
</dbReference>
<dbReference type="PANTHER" id="PTHR47505:SF1">
    <property type="entry name" value="DNA UTILIZATION PROTEIN YHGH"/>
    <property type="match status" value="1"/>
</dbReference>
<dbReference type="Pfam" id="PF00156">
    <property type="entry name" value="Pribosyltran"/>
    <property type="match status" value="1"/>
</dbReference>
<organism evidence="3 4">
    <name type="scientific">Chitinophaga agri</name>
    <dbReference type="NCBI Taxonomy" id="2703787"/>
    <lineage>
        <taxon>Bacteria</taxon>
        <taxon>Pseudomonadati</taxon>
        <taxon>Bacteroidota</taxon>
        <taxon>Chitinophagia</taxon>
        <taxon>Chitinophagales</taxon>
        <taxon>Chitinophagaceae</taxon>
        <taxon>Chitinophaga</taxon>
    </lineage>
</organism>
<dbReference type="InterPro" id="IPR000836">
    <property type="entry name" value="PRTase_dom"/>
</dbReference>
<sequence length="228" mass="25717">MKSLLSSLLHLFFPHTCEGCSMELTQTEAILCLRCHRRLPFTGFQHITGNPVEKIFMGRTPVAHATATCYYRKGSLLQQLIYQFKYKQREDIAAHLGRQMGLALQQSHWLYETDCVVPVPIHPSKMRQRGYNQAAVLASGINAVTRQPVFDVLTRNHHSSSQTSKGRLLRWENVSASFSLQHDTDLKDRHVLLVDDVITTGATIEACSRLLINAGARVSVCTLAYSRH</sequence>
<evidence type="ECO:0000259" key="2">
    <source>
        <dbReference type="Pfam" id="PF00156"/>
    </source>
</evidence>
<proteinExistence type="inferred from homology"/>
<keyword evidence="4" id="KW-1185">Reference proteome</keyword>
<feature type="domain" description="Phosphoribosyltransferase" evidence="2">
    <location>
        <begin position="137"/>
        <end position="227"/>
    </location>
</feature>